<dbReference type="InterPro" id="IPR007210">
    <property type="entry name" value="ABC_Gly_betaine_transp_sub-bd"/>
</dbReference>
<evidence type="ECO:0000313" key="2">
    <source>
        <dbReference type="EMBL" id="ELS50374.1"/>
    </source>
</evidence>
<organism evidence="2 3">
    <name type="scientific">Streptomyces viridochromogenes Tue57</name>
    <dbReference type="NCBI Taxonomy" id="1160705"/>
    <lineage>
        <taxon>Bacteria</taxon>
        <taxon>Bacillati</taxon>
        <taxon>Actinomycetota</taxon>
        <taxon>Actinomycetes</taxon>
        <taxon>Kitasatosporales</taxon>
        <taxon>Streptomycetaceae</taxon>
        <taxon>Streptomyces</taxon>
    </lineage>
</organism>
<dbReference type="EMBL" id="AMLP01000284">
    <property type="protein sequence ID" value="ELS50374.1"/>
    <property type="molecule type" value="Genomic_DNA"/>
</dbReference>
<evidence type="ECO:0000259" key="1">
    <source>
        <dbReference type="Pfam" id="PF04069"/>
    </source>
</evidence>
<feature type="domain" description="ABC-type glycine betaine transport system substrate-binding" evidence="1">
    <location>
        <begin position="59"/>
        <end position="323"/>
    </location>
</feature>
<comment type="caution">
    <text evidence="2">The sequence shown here is derived from an EMBL/GenBank/DDBJ whole genome shotgun (WGS) entry which is preliminary data.</text>
</comment>
<dbReference type="Gene3D" id="3.40.190.10">
    <property type="entry name" value="Periplasmic binding protein-like II"/>
    <property type="match status" value="1"/>
</dbReference>
<protein>
    <submittedName>
        <fullName evidence="2">Putative glycine betaine-binding lipoprotein</fullName>
    </submittedName>
</protein>
<dbReference type="CDD" id="cd13643">
    <property type="entry name" value="PBP2_BCP_2"/>
    <property type="match status" value="1"/>
</dbReference>
<dbReference type="PATRIC" id="fig|1160705.3.peg.8575"/>
<accession>L8P2H1</accession>
<dbReference type="Pfam" id="PF04069">
    <property type="entry name" value="OpuAC"/>
    <property type="match status" value="1"/>
</dbReference>
<keyword evidence="2" id="KW-0449">Lipoprotein</keyword>
<dbReference type="GO" id="GO:0043190">
    <property type="term" value="C:ATP-binding cassette (ABC) transporter complex"/>
    <property type="evidence" value="ECO:0007669"/>
    <property type="project" value="InterPro"/>
</dbReference>
<dbReference type="GO" id="GO:0022857">
    <property type="term" value="F:transmembrane transporter activity"/>
    <property type="evidence" value="ECO:0007669"/>
    <property type="project" value="InterPro"/>
</dbReference>
<name>L8P2H1_STRVR</name>
<dbReference type="SUPFAM" id="SSF53850">
    <property type="entry name" value="Periplasmic binding protein-like II"/>
    <property type="match status" value="1"/>
</dbReference>
<reference evidence="2 3" key="1">
    <citation type="journal article" date="2013" name="Genome Announc.">
        <title>Draft Genome Sequence of Streptomyces viridochromogenes Strain Tu57, Producer of Avilamycin.</title>
        <authorList>
            <person name="Gruning B.A."/>
            <person name="Erxleben A."/>
            <person name="Hahnlein A."/>
            <person name="Gunther S."/>
        </authorList>
    </citation>
    <scope>NUCLEOTIDE SEQUENCE [LARGE SCALE GENOMIC DNA]</scope>
    <source>
        <strain evidence="2 3">Tue57</strain>
    </source>
</reference>
<evidence type="ECO:0000313" key="3">
    <source>
        <dbReference type="Proteomes" id="UP000011205"/>
    </source>
</evidence>
<dbReference type="PROSITE" id="PS51257">
    <property type="entry name" value="PROKAR_LIPOPROTEIN"/>
    <property type="match status" value="1"/>
</dbReference>
<dbReference type="Proteomes" id="UP000011205">
    <property type="component" value="Unassembled WGS sequence"/>
</dbReference>
<sequence>MPARKEQLTMARQARQRRVGAAGIAILGLTLTACGGAKVGDSSPEAGGSGGSGKCGTFNLAVNPWVGYEANAAVIAYVAENDLGCKVTKKDLKEEIAWQGFGTGEVDAVVENWGHDDLKKKYITDQKTAVDAGPTGNEGLIGWYVPPWLAKEHPDILDWKNLDKYAAEFKTSESGGKGQLLDGDPSFVTNDEALVKNLKLDYKVVYAGSETALIQAFRKAEKDKEWVIGYFYEPQWFMSEVPLKKVKLPEYKAGCDADAEKVACDYPVYKLDKIVSAKFAKSGSPAYDLVKNFTWTNDDQNTVAKYIAVDRMTPEAAAKKWVEANRDKVDAWLK</sequence>
<dbReference type="AlphaFoldDB" id="L8P2H1"/>
<gene>
    <name evidence="2" type="ORF">STVIR_8676</name>
</gene>
<proteinExistence type="predicted"/>
<dbReference type="Gene3D" id="3.40.190.100">
    <property type="entry name" value="Glycine betaine-binding periplasmic protein, domain 2"/>
    <property type="match status" value="1"/>
</dbReference>